<name>A0ABT8G483_9MICO</name>
<dbReference type="InterPro" id="IPR051448">
    <property type="entry name" value="CdaR-like_regulators"/>
</dbReference>
<evidence type="ECO:0000259" key="2">
    <source>
        <dbReference type="Pfam" id="PF13556"/>
    </source>
</evidence>
<evidence type="ECO:0000259" key="1">
    <source>
        <dbReference type="Pfam" id="PF07905"/>
    </source>
</evidence>
<sequence>MTLTLRALLEHSDLHLRVVVEGSPGRLDSPIAVSHTTDLVDPSPYLEGGEVVLTTGSALAGPQAEERCRELVDALDRAGASALGVAIGETLPAVPSALADAAKSAGIALFEVPDATPLLAVSHAVASESRWAARERLRTEHRQQRQLIAGAATTAPTRALVDLTAEMLGGWAALTDENGRLLQSSRPGTEQFVRKALGSRAIRMGEPDAQSDGENAVLCYPLPSPTGRPLGHLTAGVEGPAASVDPALVSTASTLLALAVSRTARADQLMGRLRGTVMRRLLDDHATADGATAKDVWGGLPNAPILVAKVSGSTDDLMRAQDALDPWLTEGTQSPDPIAFGEVGEALWIVMSALRAPAVWQQLESVGGLIVGASRPGGWDEIGLARAAAGTAWRLASDAGSTFTEEGERSPGLVGSLDADALLTLAREQLTPLLERHGDDVAVLRAWLRRHGQYDPAAKDLGIHRHTLRRRIDEIADALGMDLDSPTVRAELWLACAALEE</sequence>
<dbReference type="PANTHER" id="PTHR33744">
    <property type="entry name" value="CARBOHYDRATE DIACID REGULATOR"/>
    <property type="match status" value="1"/>
</dbReference>
<proteinExistence type="predicted"/>
<dbReference type="InterPro" id="IPR012914">
    <property type="entry name" value="PucR_dom"/>
</dbReference>
<dbReference type="Pfam" id="PF07905">
    <property type="entry name" value="PucR"/>
    <property type="match status" value="1"/>
</dbReference>
<evidence type="ECO:0000313" key="3">
    <source>
        <dbReference type="EMBL" id="MDN4473827.1"/>
    </source>
</evidence>
<dbReference type="Proteomes" id="UP001172738">
    <property type="component" value="Unassembled WGS sequence"/>
</dbReference>
<evidence type="ECO:0000313" key="4">
    <source>
        <dbReference type="Proteomes" id="UP001172738"/>
    </source>
</evidence>
<dbReference type="PANTHER" id="PTHR33744:SF1">
    <property type="entry name" value="DNA-BINDING TRANSCRIPTIONAL ACTIVATOR ADER"/>
    <property type="match status" value="1"/>
</dbReference>
<dbReference type="RefSeq" id="WP_301129733.1">
    <property type="nucleotide sequence ID" value="NZ_JAUHPV010000008.1"/>
</dbReference>
<dbReference type="InterPro" id="IPR025736">
    <property type="entry name" value="PucR_C-HTH_dom"/>
</dbReference>
<dbReference type="InterPro" id="IPR042070">
    <property type="entry name" value="PucR_C-HTH_sf"/>
</dbReference>
<organism evidence="3 4">
    <name type="scientific">Demequina zhanjiangensis</name>
    <dbReference type="NCBI Taxonomy" id="3051659"/>
    <lineage>
        <taxon>Bacteria</taxon>
        <taxon>Bacillati</taxon>
        <taxon>Actinomycetota</taxon>
        <taxon>Actinomycetes</taxon>
        <taxon>Micrococcales</taxon>
        <taxon>Demequinaceae</taxon>
        <taxon>Demequina</taxon>
    </lineage>
</organism>
<reference evidence="3" key="1">
    <citation type="submission" date="2023-06" db="EMBL/GenBank/DDBJ databases">
        <title>SYSU T00b26.</title>
        <authorList>
            <person name="Gao L."/>
            <person name="Fang B.-Z."/>
            <person name="Li W.-J."/>
        </authorList>
    </citation>
    <scope>NUCLEOTIDE SEQUENCE</scope>
    <source>
        <strain evidence="3">SYSU T00b26</strain>
    </source>
</reference>
<keyword evidence="4" id="KW-1185">Reference proteome</keyword>
<protein>
    <submittedName>
        <fullName evidence="3">PucR family transcriptional regulator</fullName>
    </submittedName>
</protein>
<feature type="domain" description="PucR C-terminal helix-turn-helix" evidence="2">
    <location>
        <begin position="442"/>
        <end position="498"/>
    </location>
</feature>
<gene>
    <name evidence="3" type="ORF">QQX04_12550</name>
</gene>
<comment type="caution">
    <text evidence="3">The sequence shown here is derived from an EMBL/GenBank/DDBJ whole genome shotgun (WGS) entry which is preliminary data.</text>
</comment>
<dbReference type="EMBL" id="JAUHPV010000008">
    <property type="protein sequence ID" value="MDN4473827.1"/>
    <property type="molecule type" value="Genomic_DNA"/>
</dbReference>
<dbReference type="Gene3D" id="1.10.10.2840">
    <property type="entry name" value="PucR C-terminal helix-turn-helix domain"/>
    <property type="match status" value="1"/>
</dbReference>
<feature type="domain" description="Purine catabolism PurC-like" evidence="1">
    <location>
        <begin position="8"/>
        <end position="127"/>
    </location>
</feature>
<dbReference type="Pfam" id="PF13556">
    <property type="entry name" value="HTH_30"/>
    <property type="match status" value="1"/>
</dbReference>
<accession>A0ABT8G483</accession>